<dbReference type="Proteomes" id="UP000006755">
    <property type="component" value="Unassembled WGS sequence"/>
</dbReference>
<sequence>MTKPLLSPLWVQLDSSASLAAALAQYRQLLDSHQAFEGGRLILDFRNADNGQPLSVDDLTINKPLLERSLALGLHPLGETLLFAAALVRAELHQEVVATAQAMVAYSRRVNDSALLLADHDQVFGAEALYVLARVLPQYSYLLGHFFTPSWDSHHYWPYRSFLYDLLKRKGWERQLIQAYLWCDNGHFRRAMYAELSDSANRLPSLAQHLQEHPEDLGWFKDELKRRLLAAPMLLSHRHEELNPVLALYQDLDSWDQPNLWHLDHQQQATLLAHLPWLDLPLAHHAQQLLDSILSEAQYPLTAICERERQGWVQDKREVEVPEAYLDLLTFVGSLPDGAALQSYVETGDNSPALDNLAAFDFAALEREQAPGFYDYLDFWLADEGVSSLTNQALTEAAPLLLAAAETRLERGAPDAKDQYLRLLDIVHRLLGRPIWPQGLLEQVIKPYQLLEEDAFVARYPAKPRSLMADLCSLAERPYQLSAQVLARLLAEHPRELAPAGFPDLPLARTYGAYLLAKDAPGLDQEAMASYLAQHLAGDLFQAVLAQLRCQDSHNDEGISDADQQRLALYLAGEGQTSDASHLKGQLLRWLHPEAPYSDQQPGYRLLAEAALLPQLAACYWLAGAGLGGQTPQRFLDLLLYLAPQYLIASLVALECPGYQQQLLDIRHMGEPLLRLGVPRSQWSAFTAATHLRQALLPGNGPAAWQPLLALLDNCAASPPFAEALFRGLGRRSEQRQWQFQLLLHLRHPQVPLAMAPFWRALGHFIQANLADPDWVAPTLEALRCYIEGQSDDDSALKALGQGPLAGLDQEHLLSPGHYFWLLPKAMADRLATLLLNHSLSGYQLVSAHQGLAYARVHQGLLPLTALSSDDALGLYGEQSQNEEALFERLCALPLRQDLLLRFALRQLPAPQVRRLFYRLQEQDQTSVLETLSIAEQDKLAGLMEGWSLLA</sequence>
<dbReference type="OrthoDB" id="5826322at2"/>
<evidence type="ECO:0000313" key="1">
    <source>
        <dbReference type="EMBL" id="EKE77884.1"/>
    </source>
</evidence>
<organism evidence="1 2">
    <name type="scientific">Gallaecimonas xiamenensis 3-C-1</name>
    <dbReference type="NCBI Taxonomy" id="745411"/>
    <lineage>
        <taxon>Bacteria</taxon>
        <taxon>Pseudomonadati</taxon>
        <taxon>Pseudomonadota</taxon>
        <taxon>Gammaproteobacteria</taxon>
        <taxon>Enterobacterales</taxon>
        <taxon>Gallaecimonadaceae</taxon>
        <taxon>Gallaecimonas</taxon>
    </lineage>
</organism>
<gene>
    <name evidence="1" type="ORF">B3C1_00450</name>
</gene>
<reference evidence="1 2" key="1">
    <citation type="journal article" date="2012" name="J. Bacteriol.">
        <title>Genome Sequence of Gallaecimonas xiamenensis Type Strain 3-C-1.</title>
        <authorList>
            <person name="Lai Q."/>
            <person name="Wang L."/>
            <person name="Wang W."/>
            <person name="Shao Z."/>
        </authorList>
    </citation>
    <scope>NUCLEOTIDE SEQUENCE [LARGE SCALE GENOMIC DNA]</scope>
    <source>
        <strain evidence="1 2">3-C-1</strain>
    </source>
</reference>
<dbReference type="EMBL" id="AMRI01000001">
    <property type="protein sequence ID" value="EKE77884.1"/>
    <property type="molecule type" value="Genomic_DNA"/>
</dbReference>
<dbReference type="RefSeq" id="WP_008482164.1">
    <property type="nucleotide sequence ID" value="NZ_AMRI01000001.1"/>
</dbReference>
<accession>K2K4L7</accession>
<name>K2K4L7_9GAMM</name>
<comment type="caution">
    <text evidence="1">The sequence shown here is derived from an EMBL/GenBank/DDBJ whole genome shotgun (WGS) entry which is preliminary data.</text>
</comment>
<dbReference type="AlphaFoldDB" id="K2K4L7"/>
<keyword evidence="2" id="KW-1185">Reference proteome</keyword>
<evidence type="ECO:0000313" key="2">
    <source>
        <dbReference type="Proteomes" id="UP000006755"/>
    </source>
</evidence>
<proteinExistence type="predicted"/>
<dbReference type="eggNOG" id="ENOG502Z8YR">
    <property type="taxonomic scope" value="Bacteria"/>
</dbReference>
<protein>
    <submittedName>
        <fullName evidence="1">Uncharacterized protein</fullName>
    </submittedName>
</protein>